<comment type="caution">
    <text evidence="1">The sequence shown here is derived from an EMBL/GenBank/DDBJ whole genome shotgun (WGS) entry which is preliminary data.</text>
</comment>
<dbReference type="EMBL" id="QXGB01006305">
    <property type="protein sequence ID" value="KAE9161089.1"/>
    <property type="molecule type" value="Genomic_DNA"/>
</dbReference>
<dbReference type="EMBL" id="QXGF01005296">
    <property type="protein sequence ID" value="KAE8918785.1"/>
    <property type="molecule type" value="Genomic_DNA"/>
</dbReference>
<dbReference type="Proteomes" id="UP000429523">
    <property type="component" value="Unassembled WGS sequence"/>
</dbReference>
<evidence type="ECO:0000313" key="4">
    <source>
        <dbReference type="Proteomes" id="UP000429523"/>
    </source>
</evidence>
<keyword evidence="5" id="KW-1185">Reference proteome</keyword>
<evidence type="ECO:0000313" key="3">
    <source>
        <dbReference type="EMBL" id="KAE9164773.1"/>
    </source>
</evidence>
<evidence type="ECO:0000313" key="1">
    <source>
        <dbReference type="EMBL" id="KAE8918785.1"/>
    </source>
</evidence>
<reference evidence="4 5" key="1">
    <citation type="submission" date="2018-08" db="EMBL/GenBank/DDBJ databases">
        <title>Genomic investigation of the strawberry pathogen Phytophthora fragariae indicates pathogenicity is determined by transcriptional variation in three key races.</title>
        <authorList>
            <person name="Adams T.M."/>
            <person name="Armitage A.D."/>
            <person name="Sobczyk M.K."/>
            <person name="Bates H.J."/>
            <person name="Dunwell J.M."/>
            <person name="Nellist C.F."/>
            <person name="Harrison R.J."/>
        </authorList>
    </citation>
    <scope>NUCLEOTIDE SEQUENCE [LARGE SCALE GENOMIC DNA]</scope>
    <source>
        <strain evidence="3 6">BC-1</strain>
        <strain evidence="2 5">NOV-27</strain>
        <strain evidence="1 4">NOV-9</strain>
    </source>
</reference>
<proteinExistence type="predicted"/>
<evidence type="ECO:0000313" key="5">
    <source>
        <dbReference type="Proteomes" id="UP000433483"/>
    </source>
</evidence>
<name>A0A6A3DCQ1_9STRA</name>
<dbReference type="OrthoDB" id="10277553at2759"/>
<dbReference type="EMBL" id="QXGD01005861">
    <property type="protein sequence ID" value="KAE9164773.1"/>
    <property type="molecule type" value="Genomic_DNA"/>
</dbReference>
<dbReference type="AlphaFoldDB" id="A0A6A3DCQ1"/>
<sequence length="40" mass="4423">MKNSVMIDSQSAGREIQTVLSQIRFVLSFLGNSGYSINCK</sequence>
<gene>
    <name evidence="3" type="ORF">PF002_g31521</name>
    <name evidence="2" type="ORF">PF005_g31374</name>
    <name evidence="1" type="ORF">PF009_g30903</name>
</gene>
<dbReference type="Proteomes" id="UP000440367">
    <property type="component" value="Unassembled WGS sequence"/>
</dbReference>
<evidence type="ECO:0000313" key="2">
    <source>
        <dbReference type="EMBL" id="KAE9161089.1"/>
    </source>
</evidence>
<organism evidence="1 4">
    <name type="scientific">Phytophthora fragariae</name>
    <dbReference type="NCBI Taxonomy" id="53985"/>
    <lineage>
        <taxon>Eukaryota</taxon>
        <taxon>Sar</taxon>
        <taxon>Stramenopiles</taxon>
        <taxon>Oomycota</taxon>
        <taxon>Peronosporomycetes</taxon>
        <taxon>Peronosporales</taxon>
        <taxon>Peronosporaceae</taxon>
        <taxon>Phytophthora</taxon>
    </lineage>
</organism>
<protein>
    <submittedName>
        <fullName evidence="1">Uncharacterized protein</fullName>
    </submittedName>
</protein>
<evidence type="ECO:0000313" key="6">
    <source>
        <dbReference type="Proteomes" id="UP000440367"/>
    </source>
</evidence>
<accession>A0A6A3DCQ1</accession>
<dbReference type="Proteomes" id="UP000433483">
    <property type="component" value="Unassembled WGS sequence"/>
</dbReference>